<protein>
    <submittedName>
        <fullName evidence="1">Uncharacterized protein</fullName>
    </submittedName>
</protein>
<accession>A0A8G2F6N2</accession>
<comment type="caution">
    <text evidence="1">The sequence shown here is derived from an EMBL/GenBank/DDBJ whole genome shotgun (WGS) entry which is preliminary data.</text>
</comment>
<dbReference type="InterPro" id="IPR029063">
    <property type="entry name" value="SAM-dependent_MTases_sf"/>
</dbReference>
<proteinExistence type="predicted"/>
<organism evidence="1 2">
    <name type="scientific">Halodesulfovibrio aestuarii</name>
    <dbReference type="NCBI Taxonomy" id="126333"/>
    <lineage>
        <taxon>Bacteria</taxon>
        <taxon>Pseudomonadati</taxon>
        <taxon>Thermodesulfobacteriota</taxon>
        <taxon>Desulfovibrionia</taxon>
        <taxon>Desulfovibrionales</taxon>
        <taxon>Desulfovibrionaceae</taxon>
        <taxon>Halodesulfovibrio</taxon>
    </lineage>
</organism>
<dbReference type="AlphaFoldDB" id="A0A8G2F6N2"/>
<gene>
    <name evidence="1" type="ORF">SAMN05660830_00330</name>
</gene>
<dbReference type="RefSeq" id="WP_020001470.1">
    <property type="nucleotide sequence ID" value="NZ_CP192219.1"/>
</dbReference>
<evidence type="ECO:0000313" key="2">
    <source>
        <dbReference type="Proteomes" id="UP000184001"/>
    </source>
</evidence>
<reference evidence="1 2" key="1">
    <citation type="submission" date="2016-11" db="EMBL/GenBank/DDBJ databases">
        <authorList>
            <person name="Varghese N."/>
            <person name="Submissions S."/>
        </authorList>
    </citation>
    <scope>NUCLEOTIDE SEQUENCE [LARGE SCALE GENOMIC DNA]</scope>
    <source>
        <strain evidence="1 2">DSM 17919</strain>
    </source>
</reference>
<dbReference type="Gene3D" id="3.40.50.150">
    <property type="entry name" value="Vaccinia Virus protein VP39"/>
    <property type="match status" value="1"/>
</dbReference>
<sequence>MNAITTFLWKKILASTVEQAVRLVGKARARRVLLIGENTNALSHALSDSVEQLEVLNHNALHTLLVRSQKKIQAGRPFLDAKDGSFDLCLVSFGLHQVEPEVAEQIVRECMRIAPTALLIDFALAERNIELPSQYICSIAEQFLHRGHWDIYKKYIRVGALHGIAHRAQTSEFSNITIWGGGIRLLLVG</sequence>
<name>A0A8G2F6N2_9BACT</name>
<dbReference type="Proteomes" id="UP000184001">
    <property type="component" value="Unassembled WGS sequence"/>
</dbReference>
<dbReference type="EMBL" id="FQZR01000002">
    <property type="protein sequence ID" value="SHI56819.1"/>
    <property type="molecule type" value="Genomic_DNA"/>
</dbReference>
<evidence type="ECO:0000313" key="1">
    <source>
        <dbReference type="EMBL" id="SHI56819.1"/>
    </source>
</evidence>